<gene>
    <name evidence="1" type="ORF">PEVE_00019885</name>
</gene>
<feature type="non-terminal residue" evidence="1">
    <location>
        <position position="1"/>
    </location>
</feature>
<name>A0ABN8M757_9CNID</name>
<accession>A0ABN8M757</accession>
<proteinExistence type="predicted"/>
<dbReference type="Proteomes" id="UP001159427">
    <property type="component" value="Unassembled WGS sequence"/>
</dbReference>
<organism evidence="1 2">
    <name type="scientific">Porites evermanni</name>
    <dbReference type="NCBI Taxonomy" id="104178"/>
    <lineage>
        <taxon>Eukaryota</taxon>
        <taxon>Metazoa</taxon>
        <taxon>Cnidaria</taxon>
        <taxon>Anthozoa</taxon>
        <taxon>Hexacorallia</taxon>
        <taxon>Scleractinia</taxon>
        <taxon>Fungiina</taxon>
        <taxon>Poritidae</taxon>
        <taxon>Porites</taxon>
    </lineage>
</organism>
<feature type="non-terminal residue" evidence="1">
    <location>
        <position position="117"/>
    </location>
</feature>
<comment type="caution">
    <text evidence="1">The sequence shown here is derived from an EMBL/GenBank/DDBJ whole genome shotgun (WGS) entry which is preliminary data.</text>
</comment>
<reference evidence="1 2" key="1">
    <citation type="submission" date="2022-05" db="EMBL/GenBank/DDBJ databases">
        <authorList>
            <consortium name="Genoscope - CEA"/>
            <person name="William W."/>
        </authorList>
    </citation>
    <scope>NUCLEOTIDE SEQUENCE [LARGE SCALE GENOMIC DNA]</scope>
</reference>
<sequence>LKAELAKAGKPSSFATLNKNGRLPQKLLEAGYGKYSAYDLAWQSYHVTAAAACRGSTPTGGSGPVADAVMVRNTRDKLSCNQICGRSSYGHCDAEVSIARKSGKATRNGELVGHFYN</sequence>
<evidence type="ECO:0000313" key="1">
    <source>
        <dbReference type="EMBL" id="CAH3023614.1"/>
    </source>
</evidence>
<evidence type="ECO:0000313" key="2">
    <source>
        <dbReference type="Proteomes" id="UP001159427"/>
    </source>
</evidence>
<dbReference type="EMBL" id="CALNXI010000268">
    <property type="protein sequence ID" value="CAH3023614.1"/>
    <property type="molecule type" value="Genomic_DNA"/>
</dbReference>
<protein>
    <submittedName>
        <fullName evidence="1">Uncharacterized protein</fullName>
    </submittedName>
</protein>
<keyword evidence="2" id="KW-1185">Reference proteome</keyword>